<protein>
    <recommendedName>
        <fullName evidence="5">Transmembrane protein</fullName>
    </recommendedName>
</protein>
<dbReference type="AlphaFoldDB" id="A0AA38Y4Y8"/>
<evidence type="ECO:0000313" key="4">
    <source>
        <dbReference type="Proteomes" id="UP001172681"/>
    </source>
</evidence>
<feature type="compositionally biased region" description="Basic and acidic residues" evidence="1">
    <location>
        <begin position="221"/>
        <end position="238"/>
    </location>
</feature>
<accession>A0AA38Y4Y8</accession>
<gene>
    <name evidence="3" type="ORF">H2204_005605</name>
</gene>
<sequence>MMDLVVFVLAAAMTVFPTCLGVGVGLLPLGLGLVAVGGSVCVLALENTVTTTIDTSYTSFTTTAATVSGPSSVAALKPTLNGDDQITTTPTALFIITLLPTGSETRPTTTTLETITILDIPISISIPTPSVMITLTDNATTVTVAITSPTNILSAVSSPSTPHPLPPPPPAPPHTSGGSDKQLYPTGFIVVTVFACLGASWFVFCVVVLLILRHRQHQKDRRREGAVATMTHRDRGLDKEEDTYTDTINLDHTATPSPFGSPPARHPEPALPSPTLQSTPINAPSPPALHRRRTRPHLWFDAAVLCSTPQSSHHRTSSLMAIPPSPSPETDASVYGSLIGRESSSSPPPPSPPPPPPPSDVVAAAGASFMTPEEVERWGRFGEDINPQPDEYWSVLSFGDASEVFGLVERPVGVRHSV</sequence>
<feature type="region of interest" description="Disordered" evidence="1">
    <location>
        <begin position="310"/>
        <end position="369"/>
    </location>
</feature>
<keyword evidence="2" id="KW-0812">Transmembrane</keyword>
<feature type="region of interest" description="Disordered" evidence="1">
    <location>
        <begin position="218"/>
        <end position="290"/>
    </location>
</feature>
<keyword evidence="2" id="KW-0472">Membrane</keyword>
<proteinExistence type="predicted"/>
<dbReference type="Proteomes" id="UP001172681">
    <property type="component" value="Unassembled WGS sequence"/>
</dbReference>
<feature type="region of interest" description="Disordered" evidence="1">
    <location>
        <begin position="155"/>
        <end position="179"/>
    </location>
</feature>
<organism evidence="3 4">
    <name type="scientific">Knufia peltigerae</name>
    <dbReference type="NCBI Taxonomy" id="1002370"/>
    <lineage>
        <taxon>Eukaryota</taxon>
        <taxon>Fungi</taxon>
        <taxon>Dikarya</taxon>
        <taxon>Ascomycota</taxon>
        <taxon>Pezizomycotina</taxon>
        <taxon>Eurotiomycetes</taxon>
        <taxon>Chaetothyriomycetidae</taxon>
        <taxon>Chaetothyriales</taxon>
        <taxon>Trichomeriaceae</taxon>
        <taxon>Knufia</taxon>
    </lineage>
</organism>
<keyword evidence="4" id="KW-1185">Reference proteome</keyword>
<feature type="compositionally biased region" description="Pro residues" evidence="1">
    <location>
        <begin position="161"/>
        <end position="173"/>
    </location>
</feature>
<dbReference type="PANTHER" id="PTHR23330:SF9">
    <property type="entry name" value="PROLINE-RICH PROTEIN 11"/>
    <property type="match status" value="1"/>
</dbReference>
<name>A0AA38Y4Y8_9EURO</name>
<feature type="compositionally biased region" description="Polar residues" evidence="1">
    <location>
        <begin position="245"/>
        <end position="258"/>
    </location>
</feature>
<evidence type="ECO:0000313" key="3">
    <source>
        <dbReference type="EMBL" id="KAJ9635645.1"/>
    </source>
</evidence>
<reference evidence="3" key="1">
    <citation type="submission" date="2022-10" db="EMBL/GenBank/DDBJ databases">
        <title>Culturing micro-colonial fungi from biological soil crusts in the Mojave desert and describing Neophaeococcomyces mojavensis, and introducing the new genera and species Taxawa tesnikishii.</title>
        <authorList>
            <person name="Kurbessoian T."/>
            <person name="Stajich J.E."/>
        </authorList>
    </citation>
    <scope>NUCLEOTIDE SEQUENCE</scope>
    <source>
        <strain evidence="3">TK_35</strain>
    </source>
</reference>
<feature type="compositionally biased region" description="Pro residues" evidence="1">
    <location>
        <begin position="346"/>
        <end position="359"/>
    </location>
</feature>
<feature type="transmembrane region" description="Helical" evidence="2">
    <location>
        <begin position="188"/>
        <end position="212"/>
    </location>
</feature>
<evidence type="ECO:0000256" key="1">
    <source>
        <dbReference type="SAM" id="MobiDB-lite"/>
    </source>
</evidence>
<evidence type="ECO:0000256" key="2">
    <source>
        <dbReference type="SAM" id="Phobius"/>
    </source>
</evidence>
<keyword evidence="2" id="KW-1133">Transmembrane helix</keyword>
<comment type="caution">
    <text evidence="3">The sequence shown here is derived from an EMBL/GenBank/DDBJ whole genome shotgun (WGS) entry which is preliminary data.</text>
</comment>
<dbReference type="PANTHER" id="PTHR23330">
    <property type="entry name" value="P300 TRANSCRIPTIONAL COFACTOR JMY-RELATED"/>
    <property type="match status" value="1"/>
</dbReference>
<dbReference type="EMBL" id="JAPDRN010000032">
    <property type="protein sequence ID" value="KAJ9635645.1"/>
    <property type="molecule type" value="Genomic_DNA"/>
</dbReference>
<evidence type="ECO:0008006" key="5">
    <source>
        <dbReference type="Google" id="ProtNLM"/>
    </source>
</evidence>